<dbReference type="AlphaFoldDB" id="A0A409WLV4"/>
<dbReference type="Pfam" id="PF24883">
    <property type="entry name" value="NPHP3_N"/>
    <property type="match status" value="1"/>
</dbReference>
<dbReference type="SUPFAM" id="SSF52540">
    <property type="entry name" value="P-loop containing nucleoside triphosphate hydrolases"/>
    <property type="match status" value="1"/>
</dbReference>
<evidence type="ECO:0000313" key="4">
    <source>
        <dbReference type="Proteomes" id="UP000284842"/>
    </source>
</evidence>
<dbReference type="Gene3D" id="3.40.50.300">
    <property type="entry name" value="P-loop containing nucleotide triphosphate hydrolases"/>
    <property type="match status" value="1"/>
</dbReference>
<dbReference type="OrthoDB" id="3018344at2759"/>
<organism evidence="3 4">
    <name type="scientific">Panaeolus cyanescens</name>
    <dbReference type="NCBI Taxonomy" id="181874"/>
    <lineage>
        <taxon>Eukaryota</taxon>
        <taxon>Fungi</taxon>
        <taxon>Dikarya</taxon>
        <taxon>Basidiomycota</taxon>
        <taxon>Agaricomycotina</taxon>
        <taxon>Agaricomycetes</taxon>
        <taxon>Agaricomycetidae</taxon>
        <taxon>Agaricales</taxon>
        <taxon>Agaricineae</taxon>
        <taxon>Galeropsidaceae</taxon>
        <taxon>Panaeolus</taxon>
    </lineage>
</organism>
<proteinExistence type="predicted"/>
<dbReference type="EMBL" id="NHTK01005411">
    <property type="protein sequence ID" value="PPQ79487.1"/>
    <property type="molecule type" value="Genomic_DNA"/>
</dbReference>
<dbReference type="PANTHER" id="PTHR10039">
    <property type="entry name" value="AMELOGENIN"/>
    <property type="match status" value="1"/>
</dbReference>
<dbReference type="Proteomes" id="UP000284842">
    <property type="component" value="Unassembled WGS sequence"/>
</dbReference>
<evidence type="ECO:0000256" key="1">
    <source>
        <dbReference type="ARBA" id="ARBA00022737"/>
    </source>
</evidence>
<gene>
    <name evidence="3" type="ORF">CVT24_010144</name>
</gene>
<feature type="domain" description="Nephrocystin 3-like N-terminal" evidence="2">
    <location>
        <begin position="57"/>
        <end position="229"/>
    </location>
</feature>
<dbReference type="InterPro" id="IPR056884">
    <property type="entry name" value="NPHP3-like_N"/>
</dbReference>
<reference evidence="3 4" key="1">
    <citation type="journal article" date="2018" name="Evol. Lett.">
        <title>Horizontal gene cluster transfer increased hallucinogenic mushroom diversity.</title>
        <authorList>
            <person name="Reynolds H.T."/>
            <person name="Vijayakumar V."/>
            <person name="Gluck-Thaler E."/>
            <person name="Korotkin H.B."/>
            <person name="Matheny P.B."/>
            <person name="Slot J.C."/>
        </authorList>
    </citation>
    <scope>NUCLEOTIDE SEQUENCE [LARGE SCALE GENOMIC DNA]</scope>
    <source>
        <strain evidence="3 4">2629</strain>
    </source>
</reference>
<evidence type="ECO:0000259" key="2">
    <source>
        <dbReference type="Pfam" id="PF24883"/>
    </source>
</evidence>
<evidence type="ECO:0000313" key="3">
    <source>
        <dbReference type="EMBL" id="PPQ79487.1"/>
    </source>
</evidence>
<dbReference type="InterPro" id="IPR027417">
    <property type="entry name" value="P-loop_NTPase"/>
</dbReference>
<dbReference type="CDD" id="cd02019">
    <property type="entry name" value="NK"/>
    <property type="match status" value="1"/>
</dbReference>
<comment type="caution">
    <text evidence="3">The sequence shown here is derived from an EMBL/GenBank/DDBJ whole genome shotgun (WGS) entry which is preliminary data.</text>
</comment>
<accession>A0A409WLV4</accession>
<name>A0A409WLV4_9AGAR</name>
<sequence>MQNPIFHVTTTNVESGLQSFGFSILYDHISAAAFDNGDAFDDMKCFPGTRTLLLERLDSWLGYPVNPERLIIWLSGPMGSGKTAIARTIAHQTSANNRLIGTFMFSRTVLGRDDEVRFVATLAYQLALSIPLSRPFIEQKIAQDPAILQQSPGRQLEGLILEPLRMMRAQHVCTDITRLPNVIIVDGLDECGANNAIGKEERQITVLDLLHRLSRSQDILPFTILVLSRPERHLSNWFSRASVQRVTYQLYLDKSYNPEDDIRLFVTQSFESILEDHPSRHLLPLGWPYNVEHPAYTEGVNAIDIIVDASSGQFLYPSVVMKLLRSQKHRPDQSLLAVFGRSREANTIVSATHSLDTLYRQVLQSADDHQNVLKLLAYHAFSDYAPRIRIPLRVILRLLDISYQDLQDCIDRLEAIVTFTLKPFFTFHHSSFREFLDDKARARNCLFRAVT</sequence>
<dbReference type="InParanoid" id="A0A409WLV4"/>
<protein>
    <recommendedName>
        <fullName evidence="2">Nephrocystin 3-like N-terminal domain-containing protein</fullName>
    </recommendedName>
</protein>
<keyword evidence="1" id="KW-0677">Repeat</keyword>
<keyword evidence="4" id="KW-1185">Reference proteome</keyword>